<evidence type="ECO:0000313" key="2">
    <source>
        <dbReference type="Proteomes" id="UP000199677"/>
    </source>
</evidence>
<protein>
    <submittedName>
        <fullName evidence="1">Uncharacterized protein</fullName>
    </submittedName>
</protein>
<name>A0A1H0IZZ0_9GAMM</name>
<dbReference type="Proteomes" id="UP000199677">
    <property type="component" value="Unassembled WGS sequence"/>
</dbReference>
<gene>
    <name evidence="1" type="ORF">SAMN04487951_12310</name>
</gene>
<dbReference type="AlphaFoldDB" id="A0A1H0IZZ0"/>
<dbReference type="STRING" id="416873.SAMN04487951_12310"/>
<dbReference type="RefSeq" id="WP_089708199.1">
    <property type="nucleotide sequence ID" value="NZ_FNII01000023.1"/>
</dbReference>
<proteinExistence type="predicted"/>
<accession>A0A1H0IZZ0</accession>
<dbReference type="EMBL" id="FNII01000023">
    <property type="protein sequence ID" value="SDO37016.1"/>
    <property type="molecule type" value="Genomic_DNA"/>
</dbReference>
<evidence type="ECO:0000313" key="1">
    <source>
        <dbReference type="EMBL" id="SDO37016.1"/>
    </source>
</evidence>
<sequence length="131" mass="15070">MPNRSFYRTPVAFYASYGFRDPDTGRWEEGYTDPLIRKVNLQPFKDGEMLTFGESTTYYTEGYKKLYLRGELSFPENPPDDSEIVFYYDSAFYQVKGNMDYTTPGKGPKHLKMLAVKFASGTEPDITPPVI</sequence>
<keyword evidence="2" id="KW-1185">Reference proteome</keyword>
<reference evidence="2" key="1">
    <citation type="submission" date="2016-10" db="EMBL/GenBank/DDBJ databases">
        <authorList>
            <person name="Varghese N."/>
            <person name="Submissions S."/>
        </authorList>
    </citation>
    <scope>NUCLEOTIDE SEQUENCE [LARGE SCALE GENOMIC DNA]</scope>
    <source>
        <strain evidence="2">CGMCC 1.6494</strain>
    </source>
</reference>
<organism evidence="1 2">
    <name type="scientific">Vreelandella arcis</name>
    <dbReference type="NCBI Taxonomy" id="416873"/>
    <lineage>
        <taxon>Bacteria</taxon>
        <taxon>Pseudomonadati</taxon>
        <taxon>Pseudomonadota</taxon>
        <taxon>Gammaproteobacteria</taxon>
        <taxon>Oceanospirillales</taxon>
        <taxon>Halomonadaceae</taxon>
        <taxon>Vreelandella</taxon>
    </lineage>
</organism>